<dbReference type="InterPro" id="IPR013786">
    <property type="entry name" value="AcylCoA_DH/ox_N"/>
</dbReference>
<evidence type="ECO:0000256" key="6">
    <source>
        <dbReference type="RuleBase" id="RU362125"/>
    </source>
</evidence>
<feature type="domain" description="Acyl-CoA dehydrogenase/oxidase C-terminal" evidence="7">
    <location>
        <begin position="236"/>
        <end position="385"/>
    </location>
</feature>
<dbReference type="InterPro" id="IPR046373">
    <property type="entry name" value="Acyl-CoA_Oxase/DH_mid-dom_sf"/>
</dbReference>
<evidence type="ECO:0000256" key="5">
    <source>
        <dbReference type="ARBA" id="ARBA00023002"/>
    </source>
</evidence>
<evidence type="ECO:0000259" key="7">
    <source>
        <dbReference type="Pfam" id="PF00441"/>
    </source>
</evidence>
<comment type="caution">
    <text evidence="10">The sequence shown here is derived from an EMBL/GenBank/DDBJ whole genome shotgun (WGS) entry which is preliminary data.</text>
</comment>
<name>A0ABS9J8U3_9ACTN</name>
<keyword evidence="3 6" id="KW-0285">Flavoprotein</keyword>
<dbReference type="EMBL" id="JAKKZF010000004">
    <property type="protein sequence ID" value="MCG0061987.1"/>
    <property type="molecule type" value="Genomic_DNA"/>
</dbReference>
<evidence type="ECO:0000259" key="8">
    <source>
        <dbReference type="Pfam" id="PF02770"/>
    </source>
</evidence>
<keyword evidence="11" id="KW-1185">Reference proteome</keyword>
<dbReference type="InterPro" id="IPR009075">
    <property type="entry name" value="AcylCo_DH/oxidase_C"/>
</dbReference>
<comment type="similarity">
    <text evidence="2 6">Belongs to the acyl-CoA dehydrogenase family.</text>
</comment>
<dbReference type="Pfam" id="PF02770">
    <property type="entry name" value="Acyl-CoA_dh_M"/>
    <property type="match status" value="1"/>
</dbReference>
<protein>
    <submittedName>
        <fullName evidence="10">Acyl-CoA dehydrogenase family protein</fullName>
    </submittedName>
</protein>
<dbReference type="PANTHER" id="PTHR48083">
    <property type="entry name" value="MEDIUM-CHAIN SPECIFIC ACYL-COA DEHYDROGENASE, MITOCHONDRIAL-RELATED"/>
    <property type="match status" value="1"/>
</dbReference>
<sequence>MTRSVYLTARHEEFRARVRAVLDGLVGPAGASWERDGELPRTAWKTLGDEGLLGLLHPRRVGGTEQDLFTSVVFLEELGRTGFGGCRAAVSVHAYMATHYLATARDPDLDRDHLAPAVRGERVAALAITEPGAGADLAGLVTTAARDGDHYVVRGVKSMVSNGTTADFHVVAVRTAPPADSGPRGTTGLSLLVVDARLPGIATEPVRTLGWRSAGTATVTYDGVRVPAGCLLGRAGSGFYQLMRGLQLERLVAAAAALGGMDRCLEDTRRFLTERRAFGAPLADLQAPAHRIADLATDLAAARQLVYHAAWLYAQGELPATECSMAKLHTTELACRLAETCLQLQGSAGYLDSSTVARIHRDARAATIAAGPSEVMRDLIGRAVLRAPAP</sequence>
<dbReference type="SUPFAM" id="SSF56645">
    <property type="entry name" value="Acyl-CoA dehydrogenase NM domain-like"/>
    <property type="match status" value="1"/>
</dbReference>
<evidence type="ECO:0000259" key="9">
    <source>
        <dbReference type="Pfam" id="PF02771"/>
    </source>
</evidence>
<dbReference type="InterPro" id="IPR006091">
    <property type="entry name" value="Acyl-CoA_Oxase/DH_mid-dom"/>
</dbReference>
<gene>
    <name evidence="10" type="ORF">L0F81_01585</name>
</gene>
<comment type="cofactor">
    <cofactor evidence="1 6">
        <name>FAD</name>
        <dbReference type="ChEBI" id="CHEBI:57692"/>
    </cofactor>
</comment>
<dbReference type="InterPro" id="IPR050741">
    <property type="entry name" value="Acyl-CoA_dehydrogenase"/>
</dbReference>
<dbReference type="Pfam" id="PF02771">
    <property type="entry name" value="Acyl-CoA_dh_N"/>
    <property type="match status" value="1"/>
</dbReference>
<feature type="domain" description="Acyl-CoA oxidase/dehydrogenase middle" evidence="8">
    <location>
        <begin position="125"/>
        <end position="224"/>
    </location>
</feature>
<dbReference type="InterPro" id="IPR009100">
    <property type="entry name" value="AcylCoA_DH/oxidase_NM_dom_sf"/>
</dbReference>
<feature type="domain" description="Acyl-CoA dehydrogenase/oxidase N-terminal" evidence="9">
    <location>
        <begin position="8"/>
        <end position="121"/>
    </location>
</feature>
<evidence type="ECO:0000256" key="1">
    <source>
        <dbReference type="ARBA" id="ARBA00001974"/>
    </source>
</evidence>
<dbReference type="Gene3D" id="2.40.110.10">
    <property type="entry name" value="Butyryl-CoA Dehydrogenase, subunit A, domain 2"/>
    <property type="match status" value="1"/>
</dbReference>
<evidence type="ECO:0000256" key="4">
    <source>
        <dbReference type="ARBA" id="ARBA00022827"/>
    </source>
</evidence>
<evidence type="ECO:0000313" key="10">
    <source>
        <dbReference type="EMBL" id="MCG0061987.1"/>
    </source>
</evidence>
<dbReference type="Gene3D" id="1.20.140.10">
    <property type="entry name" value="Butyryl-CoA Dehydrogenase, subunit A, domain 3"/>
    <property type="match status" value="1"/>
</dbReference>
<dbReference type="Pfam" id="PF00441">
    <property type="entry name" value="Acyl-CoA_dh_1"/>
    <property type="match status" value="1"/>
</dbReference>
<accession>A0ABS9J8U3</accession>
<evidence type="ECO:0000313" key="11">
    <source>
        <dbReference type="Proteomes" id="UP001299012"/>
    </source>
</evidence>
<dbReference type="Gene3D" id="1.10.540.10">
    <property type="entry name" value="Acyl-CoA dehydrogenase/oxidase, N-terminal domain"/>
    <property type="match status" value="1"/>
</dbReference>
<keyword evidence="4 6" id="KW-0274">FAD</keyword>
<evidence type="ECO:0000256" key="3">
    <source>
        <dbReference type="ARBA" id="ARBA00022630"/>
    </source>
</evidence>
<keyword evidence="5 6" id="KW-0560">Oxidoreductase</keyword>
<dbReference type="PANTHER" id="PTHR48083:SF6">
    <property type="entry name" value="ACYL-COA DEHYDROGENASE 6"/>
    <property type="match status" value="1"/>
</dbReference>
<dbReference type="Proteomes" id="UP001299012">
    <property type="component" value="Unassembled WGS sequence"/>
</dbReference>
<proteinExistence type="inferred from homology"/>
<dbReference type="InterPro" id="IPR037069">
    <property type="entry name" value="AcylCoA_DH/ox_N_sf"/>
</dbReference>
<dbReference type="SUPFAM" id="SSF47203">
    <property type="entry name" value="Acyl-CoA dehydrogenase C-terminal domain-like"/>
    <property type="match status" value="1"/>
</dbReference>
<dbReference type="RefSeq" id="WP_094375472.1">
    <property type="nucleotide sequence ID" value="NZ_JAKKZF010000004.1"/>
</dbReference>
<reference evidence="10 11" key="1">
    <citation type="submission" date="2022-01" db="EMBL/GenBank/DDBJ databases">
        <title>Draft Genome Sequences of Seven Type Strains of the Genus Streptomyces.</title>
        <authorList>
            <person name="Aziz S."/>
            <person name="Coretto E."/>
            <person name="Chronakova A."/>
            <person name="Sproer C."/>
            <person name="Huber K."/>
            <person name="Nouioui I."/>
            <person name="Gross H."/>
        </authorList>
    </citation>
    <scope>NUCLEOTIDE SEQUENCE [LARGE SCALE GENOMIC DNA]</scope>
    <source>
        <strain evidence="10 11">DSM 41685</strain>
    </source>
</reference>
<organism evidence="10 11">
    <name type="scientific">Streptomyces tricolor</name>
    <dbReference type="NCBI Taxonomy" id="68277"/>
    <lineage>
        <taxon>Bacteria</taxon>
        <taxon>Bacillati</taxon>
        <taxon>Actinomycetota</taxon>
        <taxon>Actinomycetes</taxon>
        <taxon>Kitasatosporales</taxon>
        <taxon>Streptomycetaceae</taxon>
        <taxon>Streptomyces</taxon>
        <taxon>Streptomyces violaceoruber group</taxon>
    </lineage>
</organism>
<evidence type="ECO:0000256" key="2">
    <source>
        <dbReference type="ARBA" id="ARBA00009347"/>
    </source>
</evidence>
<dbReference type="InterPro" id="IPR036250">
    <property type="entry name" value="AcylCo_DH-like_C"/>
</dbReference>